<accession>A0AAV7PFJ0</accession>
<keyword evidence="2" id="KW-1185">Reference proteome</keyword>
<evidence type="ECO:0000313" key="1">
    <source>
        <dbReference type="EMBL" id="KAJ1125987.1"/>
    </source>
</evidence>
<comment type="caution">
    <text evidence="1">The sequence shown here is derived from an EMBL/GenBank/DDBJ whole genome shotgun (WGS) entry which is preliminary data.</text>
</comment>
<dbReference type="EMBL" id="JANPWB010000011">
    <property type="protein sequence ID" value="KAJ1125987.1"/>
    <property type="molecule type" value="Genomic_DNA"/>
</dbReference>
<sequence length="107" mass="11015">MTPASRRMGVVVEMLEIHCVLTGTHPAPILIPSAPSAPSSEVMLSVPNQHSQLDRRAQTEPACKGLANPKNTLMDPVGPAGAPAGATALLKMLNIALRKAAGSTVGK</sequence>
<dbReference type="Proteomes" id="UP001066276">
    <property type="component" value="Chromosome 7"/>
</dbReference>
<reference evidence="1" key="1">
    <citation type="journal article" date="2022" name="bioRxiv">
        <title>Sequencing and chromosome-scale assembly of the giantPleurodeles waltlgenome.</title>
        <authorList>
            <person name="Brown T."/>
            <person name="Elewa A."/>
            <person name="Iarovenko S."/>
            <person name="Subramanian E."/>
            <person name="Araus A.J."/>
            <person name="Petzold A."/>
            <person name="Susuki M."/>
            <person name="Suzuki K.-i.T."/>
            <person name="Hayashi T."/>
            <person name="Toyoda A."/>
            <person name="Oliveira C."/>
            <person name="Osipova E."/>
            <person name="Leigh N.D."/>
            <person name="Simon A."/>
            <person name="Yun M.H."/>
        </authorList>
    </citation>
    <scope>NUCLEOTIDE SEQUENCE</scope>
    <source>
        <strain evidence="1">20211129_DDA</strain>
        <tissue evidence="1">Liver</tissue>
    </source>
</reference>
<organism evidence="1 2">
    <name type="scientific">Pleurodeles waltl</name>
    <name type="common">Iberian ribbed newt</name>
    <dbReference type="NCBI Taxonomy" id="8319"/>
    <lineage>
        <taxon>Eukaryota</taxon>
        <taxon>Metazoa</taxon>
        <taxon>Chordata</taxon>
        <taxon>Craniata</taxon>
        <taxon>Vertebrata</taxon>
        <taxon>Euteleostomi</taxon>
        <taxon>Amphibia</taxon>
        <taxon>Batrachia</taxon>
        <taxon>Caudata</taxon>
        <taxon>Salamandroidea</taxon>
        <taxon>Salamandridae</taxon>
        <taxon>Pleurodelinae</taxon>
        <taxon>Pleurodeles</taxon>
    </lineage>
</organism>
<protein>
    <submittedName>
        <fullName evidence="1">Uncharacterized protein</fullName>
    </submittedName>
</protein>
<proteinExistence type="predicted"/>
<dbReference type="AlphaFoldDB" id="A0AAV7PFJ0"/>
<name>A0AAV7PFJ0_PLEWA</name>
<gene>
    <name evidence="1" type="ORF">NDU88_004400</name>
</gene>
<evidence type="ECO:0000313" key="2">
    <source>
        <dbReference type="Proteomes" id="UP001066276"/>
    </source>
</evidence>